<name>A0A0L6CWC1_9RHOB</name>
<protein>
    <submittedName>
        <fullName evidence="13">Phosphatidylcholine synthase</fullName>
        <ecNumber evidence="13">2.7.8.24</ecNumber>
    </submittedName>
</protein>
<feature type="transmembrane region" description="Helical" evidence="12">
    <location>
        <begin position="143"/>
        <end position="165"/>
    </location>
</feature>
<keyword evidence="14" id="KW-1185">Reference proteome</keyword>
<evidence type="ECO:0000256" key="8">
    <source>
        <dbReference type="ARBA" id="ARBA00023136"/>
    </source>
</evidence>
<evidence type="ECO:0000256" key="2">
    <source>
        <dbReference type="ARBA" id="ARBA00010441"/>
    </source>
</evidence>
<accession>A0A0L6CWC1</accession>
<keyword evidence="8 12" id="KW-0472">Membrane</keyword>
<dbReference type="PATRIC" id="fig|74031.6.peg.1420"/>
<sequence length="251" mass="26917">MTKPPRNTPRKEVTLAQLLPNMLTVAAICAGVTAIRLGVQGDYVRAVQLLLIAGVLDGLDGRLARLLRSSSAMGAELDSLADFLNFGVAAPLVIYYWGLQDARHAGWIAVLFFAICCVMRLARFNVSAKEEGGKGGSGAYFEGLPSPAGALLAMLPMFVTFAVPGMPHPPAILVGIYMAGVGLLMISPVPVWSFKRTKISRENVKFFLLGFACVAAALVLFTWAALIVMCLAYVAIVIWAALIWYPKDRSG</sequence>
<evidence type="ECO:0000256" key="1">
    <source>
        <dbReference type="ARBA" id="ARBA00004141"/>
    </source>
</evidence>
<feature type="transmembrane region" description="Helical" evidence="12">
    <location>
        <begin position="171"/>
        <end position="192"/>
    </location>
</feature>
<reference evidence="14" key="1">
    <citation type="submission" date="2015-07" db="EMBL/GenBank/DDBJ databases">
        <title>Draft Genome Sequence of Roseovarius tolerans EL-164, a producer of N-Acylated Alanine Methyl Esters (NAMEs).</title>
        <authorList>
            <person name="Voget S."/>
            <person name="Bruns H."/>
            <person name="Wagner-Doebler I."/>
            <person name="Schulz S."/>
            <person name="Daniel R."/>
        </authorList>
    </citation>
    <scope>NUCLEOTIDE SEQUENCE [LARGE SCALE GENOMIC DNA]</scope>
    <source>
        <strain evidence="14">EL-164</strain>
    </source>
</reference>
<dbReference type="InterPro" id="IPR043130">
    <property type="entry name" value="CDP-OH_PTrfase_TM_dom"/>
</dbReference>
<evidence type="ECO:0000313" key="14">
    <source>
        <dbReference type="Proteomes" id="UP000037046"/>
    </source>
</evidence>
<keyword evidence="6 12" id="KW-1133">Transmembrane helix</keyword>
<evidence type="ECO:0000256" key="5">
    <source>
        <dbReference type="ARBA" id="ARBA00022692"/>
    </source>
</evidence>
<dbReference type="AlphaFoldDB" id="A0A0L6CWC1"/>
<dbReference type="InterPro" id="IPR050324">
    <property type="entry name" value="CDP-alcohol_PTase-I"/>
</dbReference>
<keyword evidence="5 12" id="KW-0812">Transmembrane</keyword>
<dbReference type="Pfam" id="PF01066">
    <property type="entry name" value="CDP-OH_P_transf"/>
    <property type="match status" value="1"/>
</dbReference>
<evidence type="ECO:0000256" key="7">
    <source>
        <dbReference type="ARBA" id="ARBA00023098"/>
    </source>
</evidence>
<evidence type="ECO:0000256" key="11">
    <source>
        <dbReference type="RuleBase" id="RU003750"/>
    </source>
</evidence>
<keyword evidence="10" id="KW-1208">Phospholipid metabolism</keyword>
<evidence type="ECO:0000256" key="3">
    <source>
        <dbReference type="ARBA" id="ARBA00022516"/>
    </source>
</evidence>
<dbReference type="GO" id="GO:0008654">
    <property type="term" value="P:phospholipid biosynthetic process"/>
    <property type="evidence" value="ECO:0007669"/>
    <property type="project" value="UniProtKB-KW"/>
</dbReference>
<keyword evidence="3" id="KW-0444">Lipid biosynthesis</keyword>
<feature type="transmembrane region" description="Helical" evidence="12">
    <location>
        <begin position="226"/>
        <end position="245"/>
    </location>
</feature>
<organism evidence="13 14">
    <name type="scientific">Roseovarius tolerans</name>
    <dbReference type="NCBI Taxonomy" id="74031"/>
    <lineage>
        <taxon>Bacteria</taxon>
        <taxon>Pseudomonadati</taxon>
        <taxon>Pseudomonadota</taxon>
        <taxon>Alphaproteobacteria</taxon>
        <taxon>Rhodobacterales</taxon>
        <taxon>Roseobacteraceae</taxon>
        <taxon>Roseovarius</taxon>
    </lineage>
</organism>
<comment type="subcellular location">
    <subcellularLocation>
        <location evidence="1">Membrane</location>
        <topology evidence="1">Multi-pass membrane protein</topology>
    </subcellularLocation>
</comment>
<keyword evidence="9" id="KW-0594">Phospholipid biosynthesis</keyword>
<dbReference type="GO" id="GO:0050520">
    <property type="term" value="F:phosphatidylcholine synthase activity"/>
    <property type="evidence" value="ECO:0007669"/>
    <property type="project" value="UniProtKB-EC"/>
</dbReference>
<dbReference type="PANTHER" id="PTHR14269">
    <property type="entry name" value="CDP-DIACYLGLYCEROL--GLYCEROL-3-PHOSPHATE 3-PHOSPHATIDYLTRANSFERASE-RELATED"/>
    <property type="match status" value="1"/>
</dbReference>
<feature type="transmembrane region" description="Helical" evidence="12">
    <location>
        <begin position="12"/>
        <end position="37"/>
    </location>
</feature>
<feature type="transmembrane region" description="Helical" evidence="12">
    <location>
        <begin position="104"/>
        <end position="122"/>
    </location>
</feature>
<gene>
    <name evidence="13" type="primary">pcsA</name>
    <name evidence="13" type="ORF">ROTO_13920</name>
</gene>
<evidence type="ECO:0000256" key="10">
    <source>
        <dbReference type="ARBA" id="ARBA00023264"/>
    </source>
</evidence>
<dbReference type="GO" id="GO:0016020">
    <property type="term" value="C:membrane"/>
    <property type="evidence" value="ECO:0007669"/>
    <property type="project" value="UniProtKB-SubCell"/>
</dbReference>
<keyword evidence="7" id="KW-0443">Lipid metabolism</keyword>
<keyword evidence="4 11" id="KW-0808">Transferase</keyword>
<dbReference type="EMBL" id="LGVV01000013">
    <property type="protein sequence ID" value="KNX42051.1"/>
    <property type="molecule type" value="Genomic_DNA"/>
</dbReference>
<evidence type="ECO:0000256" key="4">
    <source>
        <dbReference type="ARBA" id="ARBA00022679"/>
    </source>
</evidence>
<dbReference type="InterPro" id="IPR048254">
    <property type="entry name" value="CDP_ALCOHOL_P_TRANSF_CS"/>
</dbReference>
<proteinExistence type="inferred from homology"/>
<evidence type="ECO:0000256" key="12">
    <source>
        <dbReference type="SAM" id="Phobius"/>
    </source>
</evidence>
<dbReference type="Proteomes" id="UP000037046">
    <property type="component" value="Unassembled WGS sequence"/>
</dbReference>
<dbReference type="STRING" id="74031.SAMN04488077_11448"/>
<evidence type="ECO:0000256" key="6">
    <source>
        <dbReference type="ARBA" id="ARBA00022989"/>
    </source>
</evidence>
<dbReference type="Gene3D" id="1.20.120.1760">
    <property type="match status" value="1"/>
</dbReference>
<evidence type="ECO:0000313" key="13">
    <source>
        <dbReference type="EMBL" id="KNX42051.1"/>
    </source>
</evidence>
<dbReference type="InterPro" id="IPR000462">
    <property type="entry name" value="CDP-OH_P_trans"/>
</dbReference>
<dbReference type="EC" id="2.7.8.24" evidence="13"/>
<dbReference type="PANTHER" id="PTHR14269:SF61">
    <property type="entry name" value="CDP-DIACYLGLYCEROL--SERINE O-PHOSPHATIDYLTRANSFERASE"/>
    <property type="match status" value="1"/>
</dbReference>
<evidence type="ECO:0000256" key="9">
    <source>
        <dbReference type="ARBA" id="ARBA00023209"/>
    </source>
</evidence>
<comment type="similarity">
    <text evidence="2 11">Belongs to the CDP-alcohol phosphatidyltransferase class-I family.</text>
</comment>
<dbReference type="PROSITE" id="PS00379">
    <property type="entry name" value="CDP_ALCOHOL_P_TRANSF"/>
    <property type="match status" value="1"/>
</dbReference>
<comment type="caution">
    <text evidence="13">The sequence shown here is derived from an EMBL/GenBank/DDBJ whole genome shotgun (WGS) entry which is preliminary data.</text>
</comment>